<evidence type="ECO:0000313" key="3">
    <source>
        <dbReference type="Proteomes" id="UP000077202"/>
    </source>
</evidence>
<dbReference type="Proteomes" id="UP000077202">
    <property type="component" value="Unassembled WGS sequence"/>
</dbReference>
<protein>
    <recommendedName>
        <fullName evidence="4">HIG1 domain-containing protein</fullName>
    </recommendedName>
</protein>
<evidence type="ECO:0008006" key="4">
    <source>
        <dbReference type="Google" id="ProtNLM"/>
    </source>
</evidence>
<dbReference type="EMBL" id="LVLJ01001849">
    <property type="protein sequence ID" value="OAE27660.1"/>
    <property type="molecule type" value="Genomic_DNA"/>
</dbReference>
<sequence>MLRVRAASFFTGFAVASGMAMYQVQKEVWSSHQTLSAQFPAAMSTLGQSSCGPALQRSNPPLSGKLLSSIVNQEC</sequence>
<organism evidence="2 3">
    <name type="scientific">Marchantia polymorpha subsp. ruderalis</name>
    <dbReference type="NCBI Taxonomy" id="1480154"/>
    <lineage>
        <taxon>Eukaryota</taxon>
        <taxon>Viridiplantae</taxon>
        <taxon>Streptophyta</taxon>
        <taxon>Embryophyta</taxon>
        <taxon>Marchantiophyta</taxon>
        <taxon>Marchantiopsida</taxon>
        <taxon>Marchantiidae</taxon>
        <taxon>Marchantiales</taxon>
        <taxon>Marchantiaceae</taxon>
        <taxon>Marchantia</taxon>
    </lineage>
</organism>
<feature type="chain" id="PRO_5008052230" description="HIG1 domain-containing protein" evidence="1">
    <location>
        <begin position="17"/>
        <end position="75"/>
    </location>
</feature>
<accession>A0A176W3Q6</accession>
<feature type="signal peptide" evidence="1">
    <location>
        <begin position="1"/>
        <end position="16"/>
    </location>
</feature>
<name>A0A176W3Q6_MARPO</name>
<gene>
    <name evidence="2" type="ORF">AXG93_3137s1000</name>
</gene>
<comment type="caution">
    <text evidence="2">The sequence shown here is derived from an EMBL/GenBank/DDBJ whole genome shotgun (WGS) entry which is preliminary data.</text>
</comment>
<keyword evidence="3" id="KW-1185">Reference proteome</keyword>
<evidence type="ECO:0000313" key="2">
    <source>
        <dbReference type="EMBL" id="OAE27660.1"/>
    </source>
</evidence>
<dbReference type="AlphaFoldDB" id="A0A176W3Q6"/>
<evidence type="ECO:0000256" key="1">
    <source>
        <dbReference type="SAM" id="SignalP"/>
    </source>
</evidence>
<proteinExistence type="predicted"/>
<keyword evidence="1" id="KW-0732">Signal</keyword>
<reference evidence="2" key="1">
    <citation type="submission" date="2016-03" db="EMBL/GenBank/DDBJ databases">
        <title>Mechanisms controlling the formation of the plant cell surface in tip-growing cells are functionally conserved among land plants.</title>
        <authorList>
            <person name="Honkanen S."/>
            <person name="Jones V.A."/>
            <person name="Morieri G."/>
            <person name="Champion C."/>
            <person name="Hetherington A.J."/>
            <person name="Kelly S."/>
            <person name="Saint-Marcoux D."/>
            <person name="Proust H."/>
            <person name="Prescott H."/>
            <person name="Dolan L."/>
        </authorList>
    </citation>
    <scope>NUCLEOTIDE SEQUENCE [LARGE SCALE GENOMIC DNA]</scope>
    <source>
        <tissue evidence="2">Whole gametophyte</tissue>
    </source>
</reference>